<reference evidence="2" key="1">
    <citation type="submission" date="2020-06" db="EMBL/GenBank/DDBJ databases">
        <authorList>
            <person name="Li T."/>
            <person name="Hu X."/>
            <person name="Zhang T."/>
            <person name="Song X."/>
            <person name="Zhang H."/>
            <person name="Dai N."/>
            <person name="Sheng W."/>
            <person name="Hou X."/>
            <person name="Wei L."/>
        </authorList>
    </citation>
    <scope>NUCLEOTIDE SEQUENCE</scope>
    <source>
        <strain evidence="2">KEN1</strain>
        <tissue evidence="2">Leaf</tissue>
    </source>
</reference>
<evidence type="ECO:0000313" key="2">
    <source>
        <dbReference type="EMBL" id="KAL0444053.1"/>
    </source>
</evidence>
<dbReference type="InterPro" id="IPR026960">
    <property type="entry name" value="RVT-Znf"/>
</dbReference>
<reference evidence="2" key="2">
    <citation type="journal article" date="2024" name="Plant">
        <title>Genomic evolution and insights into agronomic trait innovations of Sesamum species.</title>
        <authorList>
            <person name="Miao H."/>
            <person name="Wang L."/>
            <person name="Qu L."/>
            <person name="Liu H."/>
            <person name="Sun Y."/>
            <person name="Le M."/>
            <person name="Wang Q."/>
            <person name="Wei S."/>
            <person name="Zheng Y."/>
            <person name="Lin W."/>
            <person name="Duan Y."/>
            <person name="Cao H."/>
            <person name="Xiong S."/>
            <person name="Wang X."/>
            <person name="Wei L."/>
            <person name="Li C."/>
            <person name="Ma Q."/>
            <person name="Ju M."/>
            <person name="Zhao R."/>
            <person name="Li G."/>
            <person name="Mu C."/>
            <person name="Tian Q."/>
            <person name="Mei H."/>
            <person name="Zhang T."/>
            <person name="Gao T."/>
            <person name="Zhang H."/>
        </authorList>
    </citation>
    <scope>NUCLEOTIDE SEQUENCE</scope>
    <source>
        <strain evidence="2">KEN1</strain>
    </source>
</reference>
<accession>A0AAW2WRB1</accession>
<name>A0AAW2WRB1_9LAMI</name>
<proteinExistence type="predicted"/>
<organism evidence="2">
    <name type="scientific">Sesamum latifolium</name>
    <dbReference type="NCBI Taxonomy" id="2727402"/>
    <lineage>
        <taxon>Eukaryota</taxon>
        <taxon>Viridiplantae</taxon>
        <taxon>Streptophyta</taxon>
        <taxon>Embryophyta</taxon>
        <taxon>Tracheophyta</taxon>
        <taxon>Spermatophyta</taxon>
        <taxon>Magnoliopsida</taxon>
        <taxon>eudicotyledons</taxon>
        <taxon>Gunneridae</taxon>
        <taxon>Pentapetalae</taxon>
        <taxon>asterids</taxon>
        <taxon>lamiids</taxon>
        <taxon>Lamiales</taxon>
        <taxon>Pedaliaceae</taxon>
        <taxon>Sesamum</taxon>
    </lineage>
</organism>
<protein>
    <recommendedName>
        <fullName evidence="1">Reverse transcriptase zinc-binding domain-containing protein</fullName>
    </recommendedName>
</protein>
<comment type="caution">
    <text evidence="2">The sequence shown here is derived from an EMBL/GenBank/DDBJ whole genome shotgun (WGS) entry which is preliminary data.</text>
</comment>
<evidence type="ECO:0000259" key="1">
    <source>
        <dbReference type="Pfam" id="PF13966"/>
    </source>
</evidence>
<feature type="domain" description="Reverse transcriptase zinc-binding" evidence="1">
    <location>
        <begin position="35"/>
        <end position="97"/>
    </location>
</feature>
<dbReference type="EMBL" id="JACGWN010000007">
    <property type="protein sequence ID" value="KAL0444053.1"/>
    <property type="molecule type" value="Genomic_DNA"/>
</dbReference>
<dbReference type="AlphaFoldDB" id="A0AAW2WRB1"/>
<dbReference type="Pfam" id="PF13966">
    <property type="entry name" value="zf-RVT"/>
    <property type="match status" value="1"/>
</dbReference>
<gene>
    <name evidence="2" type="ORF">Slati_2128000</name>
</gene>
<sequence length="180" mass="19488">MRRTGGVRLRAYCLFNQGLVTCATGGGTGSTSYKPVNWKFIWKAKVPPKIRMFVWRACRDSLPTVANLARRGVKVGGACPRCGLENEDVLHCLRMCFIVSCAVTSLASSGKFRTSPGHISLVTILIRRHGLGNLALSASAIMEQVRSWEKALVQKHDNFNSLASSLIDVGGSHSNPTGIS</sequence>